<keyword evidence="2" id="KW-1185">Reference proteome</keyword>
<evidence type="ECO:0000313" key="1">
    <source>
        <dbReference type="EMBL" id="MDC7717900.1"/>
    </source>
</evidence>
<dbReference type="Gene3D" id="3.40.50.2000">
    <property type="entry name" value="Glycogen Phosphorylase B"/>
    <property type="match status" value="1"/>
</dbReference>
<organism evidence="1 2">
    <name type="scientific">Vogesella aquatica</name>
    <dbReference type="NCBI Taxonomy" id="2984206"/>
    <lineage>
        <taxon>Bacteria</taxon>
        <taxon>Pseudomonadati</taxon>
        <taxon>Pseudomonadota</taxon>
        <taxon>Betaproteobacteria</taxon>
        <taxon>Neisseriales</taxon>
        <taxon>Chromobacteriaceae</taxon>
        <taxon>Vogesella</taxon>
    </lineage>
</organism>
<sequence>MQKIMVIGYYGDENKYVGAIRPKSLSDFLRIHGYQSIFFHNAEGVGGLFARVLWFVRLLIFSLRFKPDTVVISIGPYWYFVLLSIFFKVRSVSVIIDVRDGWSCNISDQGLRRLFRLRLALMMERVAYLLCDHYVVVTPGLKDYYSFIFKTSNKIEIIMNGHSINSVAGSILNKKHLIFAIFGKYAEYGSHAEVTTEKLKKVMEQHASKGLEIWLIGCSSLTVQLLERYGMASFLKIYNRMPYDQAINILKNASVGVCAVRDQKTEFGTKIFDYIGCGLPVFDSFDTESNVHHMFSDYLLSDFSDDSSFFRVSNSIRENAYKYHRNFFYKKFLDIID</sequence>
<evidence type="ECO:0000313" key="2">
    <source>
        <dbReference type="Proteomes" id="UP001219956"/>
    </source>
</evidence>
<dbReference type="SUPFAM" id="SSF53756">
    <property type="entry name" value="UDP-Glycosyltransferase/glycogen phosphorylase"/>
    <property type="match status" value="1"/>
</dbReference>
<proteinExistence type="predicted"/>
<accession>A0ABT5IZ96</accession>
<dbReference type="Proteomes" id="UP001219956">
    <property type="component" value="Unassembled WGS sequence"/>
</dbReference>
<protein>
    <submittedName>
        <fullName evidence="1">Uncharacterized protein</fullName>
    </submittedName>
</protein>
<comment type="caution">
    <text evidence="1">The sequence shown here is derived from an EMBL/GenBank/DDBJ whole genome shotgun (WGS) entry which is preliminary data.</text>
</comment>
<dbReference type="EMBL" id="JAQQLF010000014">
    <property type="protein sequence ID" value="MDC7717900.1"/>
    <property type="molecule type" value="Genomic_DNA"/>
</dbReference>
<name>A0ABT5IZ96_9NEIS</name>
<reference evidence="1 2" key="1">
    <citation type="submission" date="2023-01" db="EMBL/GenBank/DDBJ databases">
        <title>Novel species of the genus Vogesella isolated from rivers.</title>
        <authorList>
            <person name="Lu H."/>
        </authorList>
    </citation>
    <scope>NUCLEOTIDE SEQUENCE [LARGE SCALE GENOMIC DNA]</scope>
    <source>
        <strain evidence="1 2">DC21W</strain>
    </source>
</reference>
<dbReference type="RefSeq" id="WP_272752210.1">
    <property type="nucleotide sequence ID" value="NZ_JAQQLF010000014.1"/>
</dbReference>
<gene>
    <name evidence="1" type="ORF">PQU95_11825</name>
</gene>